<feature type="domain" description="FATC" evidence="24">
    <location>
        <begin position="2861"/>
        <end position="2898"/>
    </location>
</feature>
<keyword evidence="13" id="KW-0779">Telomere</keyword>
<proteinExistence type="inferred from homology"/>
<comment type="similarity">
    <text evidence="3">Belongs to the PI3/PI4-kinase family. ATM subfamily.</text>
</comment>
<dbReference type="SMART" id="SM00146">
    <property type="entry name" value="PI3Kc"/>
    <property type="match status" value="1"/>
</dbReference>
<dbReference type="InterPro" id="IPR011009">
    <property type="entry name" value="Kinase-like_dom_sf"/>
</dbReference>
<evidence type="ECO:0000256" key="6">
    <source>
        <dbReference type="ARBA" id="ARBA00020288"/>
    </source>
</evidence>
<accession>A0A448YF70</accession>
<dbReference type="EMBL" id="CAACVR010000001">
    <property type="protein sequence ID" value="VEU19527.1"/>
    <property type="molecule type" value="Genomic_DNA"/>
</dbReference>
<dbReference type="InterPro" id="IPR018936">
    <property type="entry name" value="PI3/4_kinase_CS"/>
</dbReference>
<keyword evidence="8" id="KW-0808">Transferase</keyword>
<dbReference type="InterPro" id="IPR038980">
    <property type="entry name" value="ATM_plant"/>
</dbReference>
<dbReference type="InterPro" id="IPR003152">
    <property type="entry name" value="FATC_dom"/>
</dbReference>
<dbReference type="GO" id="GO:0006281">
    <property type="term" value="P:DNA repair"/>
    <property type="evidence" value="ECO:0007669"/>
    <property type="project" value="InterPro"/>
</dbReference>
<keyword evidence="12" id="KW-0067">ATP-binding</keyword>
<evidence type="ECO:0000259" key="23">
    <source>
        <dbReference type="PROSITE" id="PS51189"/>
    </source>
</evidence>
<dbReference type="GO" id="GO:0000781">
    <property type="term" value="C:chromosome, telomeric region"/>
    <property type="evidence" value="ECO:0007669"/>
    <property type="project" value="UniProtKB-SubCell"/>
</dbReference>
<dbReference type="PROSITE" id="PS51190">
    <property type="entry name" value="FATC"/>
    <property type="match status" value="1"/>
</dbReference>
<dbReference type="PANTHER" id="PTHR37079">
    <property type="entry name" value="SERINE/THREONINE-PROTEIN KINASE ATM"/>
    <property type="match status" value="1"/>
</dbReference>
<evidence type="ECO:0000259" key="24">
    <source>
        <dbReference type="PROSITE" id="PS51190"/>
    </source>
</evidence>
<evidence type="ECO:0000256" key="16">
    <source>
        <dbReference type="ARBA" id="ARBA00030222"/>
    </source>
</evidence>
<dbReference type="GO" id="GO:0005634">
    <property type="term" value="C:nucleus"/>
    <property type="evidence" value="ECO:0007669"/>
    <property type="project" value="UniProtKB-SubCell"/>
</dbReference>
<dbReference type="OrthoDB" id="381190at2759"/>
<dbReference type="FunCoup" id="A0A448YF70">
    <property type="interactions" value="94"/>
</dbReference>
<dbReference type="GO" id="GO:0035556">
    <property type="term" value="P:intracellular signal transduction"/>
    <property type="evidence" value="ECO:0007669"/>
    <property type="project" value="UniProtKB-ARBA"/>
</dbReference>
<keyword evidence="10" id="KW-0227">DNA damage</keyword>
<dbReference type="Gene3D" id="1.10.1070.11">
    <property type="entry name" value="Phosphatidylinositol 3-/4-kinase, catalytic domain"/>
    <property type="match status" value="1"/>
</dbReference>
<keyword evidence="13" id="KW-0158">Chromosome</keyword>
<evidence type="ECO:0000256" key="15">
    <source>
        <dbReference type="ARBA" id="ARBA00030020"/>
    </source>
</evidence>
<evidence type="ECO:0000256" key="12">
    <source>
        <dbReference type="ARBA" id="ARBA00022840"/>
    </source>
</evidence>
<organism evidence="25 26">
    <name type="scientific">Brettanomyces naardenensis</name>
    <name type="common">Yeast</name>
    <dbReference type="NCBI Taxonomy" id="13370"/>
    <lineage>
        <taxon>Eukaryota</taxon>
        <taxon>Fungi</taxon>
        <taxon>Dikarya</taxon>
        <taxon>Ascomycota</taxon>
        <taxon>Saccharomycotina</taxon>
        <taxon>Pichiomycetes</taxon>
        <taxon>Pichiales</taxon>
        <taxon>Pichiaceae</taxon>
        <taxon>Brettanomyces</taxon>
    </lineage>
</organism>
<keyword evidence="11" id="KW-0418">Kinase</keyword>
<reference evidence="25 26" key="1">
    <citation type="submission" date="2018-12" db="EMBL/GenBank/DDBJ databases">
        <authorList>
            <person name="Tiukova I."/>
            <person name="Dainat J."/>
        </authorList>
    </citation>
    <scope>NUCLEOTIDE SEQUENCE [LARGE SCALE GENOMIC DNA]</scope>
</reference>
<evidence type="ECO:0000256" key="13">
    <source>
        <dbReference type="ARBA" id="ARBA00022895"/>
    </source>
</evidence>
<evidence type="ECO:0000256" key="3">
    <source>
        <dbReference type="ARBA" id="ARBA00010769"/>
    </source>
</evidence>
<dbReference type="InterPro" id="IPR036940">
    <property type="entry name" value="PI3/4_kinase_cat_sf"/>
</dbReference>
<keyword evidence="14" id="KW-0539">Nucleus</keyword>
<evidence type="ECO:0000256" key="20">
    <source>
        <dbReference type="ARBA" id="ARBA00048679"/>
    </source>
</evidence>
<dbReference type="PROSITE" id="PS50290">
    <property type="entry name" value="PI3_4_KINASE_3"/>
    <property type="match status" value="1"/>
</dbReference>
<evidence type="ECO:0000313" key="25">
    <source>
        <dbReference type="EMBL" id="VEU19527.1"/>
    </source>
</evidence>
<dbReference type="InParanoid" id="A0A448YF70"/>
<dbReference type="SMART" id="SM01343">
    <property type="entry name" value="FATC"/>
    <property type="match status" value="1"/>
</dbReference>
<dbReference type="STRING" id="13370.A0A448YF70"/>
<comment type="catalytic activity">
    <reaction evidence="19">
        <text>L-threonyl-[protein] + ATP = O-phospho-L-threonyl-[protein] + ADP + H(+)</text>
        <dbReference type="Rhea" id="RHEA:46608"/>
        <dbReference type="Rhea" id="RHEA-COMP:11060"/>
        <dbReference type="Rhea" id="RHEA-COMP:11605"/>
        <dbReference type="ChEBI" id="CHEBI:15378"/>
        <dbReference type="ChEBI" id="CHEBI:30013"/>
        <dbReference type="ChEBI" id="CHEBI:30616"/>
        <dbReference type="ChEBI" id="CHEBI:61977"/>
        <dbReference type="ChEBI" id="CHEBI:456216"/>
        <dbReference type="EC" id="2.7.11.1"/>
    </reaction>
</comment>
<evidence type="ECO:0000256" key="4">
    <source>
        <dbReference type="ARBA" id="ARBA00012513"/>
    </source>
</evidence>
<feature type="region of interest" description="Disordered" evidence="21">
    <location>
        <begin position="252"/>
        <end position="280"/>
    </location>
</feature>
<comment type="catalytic activity">
    <reaction evidence="20">
        <text>L-seryl-[protein] + ATP = O-phospho-L-seryl-[protein] + ADP + H(+)</text>
        <dbReference type="Rhea" id="RHEA:17989"/>
        <dbReference type="Rhea" id="RHEA-COMP:9863"/>
        <dbReference type="Rhea" id="RHEA-COMP:11604"/>
        <dbReference type="ChEBI" id="CHEBI:15378"/>
        <dbReference type="ChEBI" id="CHEBI:29999"/>
        <dbReference type="ChEBI" id="CHEBI:30616"/>
        <dbReference type="ChEBI" id="CHEBI:83421"/>
        <dbReference type="ChEBI" id="CHEBI:456216"/>
        <dbReference type="EC" id="2.7.11.1"/>
    </reaction>
</comment>
<dbReference type="PANTHER" id="PTHR37079:SF4">
    <property type="entry name" value="SERINE_THREONINE-PROTEIN KINASE ATM"/>
    <property type="match status" value="1"/>
</dbReference>
<dbReference type="Pfam" id="PF00454">
    <property type="entry name" value="PI3_PI4_kinase"/>
    <property type="match status" value="1"/>
</dbReference>
<evidence type="ECO:0000256" key="10">
    <source>
        <dbReference type="ARBA" id="ARBA00022763"/>
    </source>
</evidence>
<dbReference type="PROSITE" id="PS00916">
    <property type="entry name" value="PI3_4_KINASE_2"/>
    <property type="match status" value="1"/>
</dbReference>
<evidence type="ECO:0000256" key="1">
    <source>
        <dbReference type="ARBA" id="ARBA00004123"/>
    </source>
</evidence>
<keyword evidence="26" id="KW-1185">Reference proteome</keyword>
<dbReference type="InterPro" id="IPR044107">
    <property type="entry name" value="PIKKc_ATM"/>
</dbReference>
<sequence length="2898" mass="324347">MTRSPSLIAQFRQKHYDIILDALIRCIMTDDRSTLTPSILYPVAINSTKALNSLLKTQDFKDHLSITKYESILSVVLEALTLLTQSQIGSPKAGSGDAQSITANDSLITELLILFQEFLGPSSTSTLCLFSNSNTTAAIDNYYLRITKIITDYSSNIFTYSRRESETIIVIFRIINRSLIDLATLDIQHCYRLSEIGTRFLLDLKSITFSRLIEEVVVFTNLIPDFICLGPKSPILASDNWNTDDAGRAAENGREMVPAPDSDNSILVSGSEPSSVDASSIHTTSIHTSSSASSSFPATRRLSTFNLIILLYDLLQSQDDRLTLQQEDIQLRVFSKYDDRSWLSSPYFKLCTKQAQASTAWLLRLGMARIMEVYYRMKGGIVASGHAETMSKVGRDSKRRKLSGRIESRQRFYELLQGSESVESFLLNLSTDDESSGLPLLALQSLTLLISRWASTANLELSAHSLGNIIKSLNRFFDTLLSRIDSCQQDVKLWSFICLRVLVCVAAEFKVEGVFISVSSRNLNRAFKYALELIKDPYLCRASCSLISALWELSSLPEVDFHLEKSVLQQYETVVDLSEISGPALVCKQSVVFWVESLTVCTNYQFRNVRLRNGGVSELDKDSQLFSSKCSGWLLSRINQLGGMADTGDVVASTAFIFWLTGEAVTLRGEMIDGKEDLSTSSTVIAEYSLDYWEKTLLREYVLTQKRSGEKLRNLVKSAPRILPVLAEDSVTSIRLVKEFREFVRNVCVGPMDTLGVAWWICGLGVRYHGEGSGAELSGEPSFSGISLLSAIEEYQSLMAIVDGVNWIPETETDLLRGVAELLEPKMIITRVLSFINDPQFNTGDWAFPDKEDAHVVDDLLIDEGGGPRPRVNQDSAACYNYRSLVLNASPEMRLLRFCMKLITAESDTSDAIRQCMKIVTTLKSELRSLSCYFELETQLQKMDIADLQSGVVDDLLSRPMDFLQKHRTKTYELTVVVLCRLLATFAKTWIRTENVELREDCLEVCNYFKLLHERDMLYTEREVIEFAKLLSTLAANGAGNAADLQPSQILLSCFAKIDNFGKASLTSTIAQFIGMSPSSSQLSIYDNFVGSFIQPQRSIESSATFSYFFSVMSTASDSITLAAVCHLIEFSRYDQVKTYLEYSLQDVCKLNGIPHPAKFFWSYRELIFKCWRGLGLPMQRFPFEILGCYSFSDLIHTYSKELVAIAMAYDDQLAVRQIAKVTGSTEHDLVEDSLSLAIAIAWTKDGIRSKIIQSLGSFMKKGAIHKALNQQLVLIVFEALRFCSCSGENLDEGSKRSLERGGNSGVCTFSTTSSTVDALAEFDLAIPADACFGLISWMLNLYQVENFWTTSTVYFLISRFLFLLERAMLVTERQVCLRRIGVVLSMNLELASNIHIARLVMQVSVKFLGTKGTRKETVRVVTVVMESVSEYNPVAFEQVCTPLLIQLLLTPPDPSLGPIIERIKMHLDKLKGSSSTAETLMIAGLEVLENRPSTLDMKGALSVVLKIDLPEAKDIIHLLSLVLPHTKDWSVTFMQASCLTDPFVQRLYDIYEKYGDVLSYSFKNWIGYCIGQYYSQFGKHPIVHSYEYRESLFQRYNGPEFTEKVKLLDPIFEQMTKSLQNSDLETRICFELIASVVIWKKHESKDLNDLLTYSAIFPYYEEYIYPMNNYLCSLAGSEFDVAEQTYYRGSLEMALKGFDSIVRGAALGSWLPRLYFAIVNELNSRSSIITILTTYICRIPAFAKISFAPLVLFYINAETSRRGKLIVKMISSFFSADFKELTSEAIDLFLELVLLIRIGSKNHSTKFLAIDLELNHRRIFEAALHNSRPKAALMLMEDFYMEADGKGKPIDWKSQEYSFLTKVYTLLDENDLFLGLPAYPTLACGLNYIRHNGKKVGALMFDSAGMESVLQDGESDVSRIACSTAQLSRDMMQMGWSGISSVLGAYGDRSMQAGGVGAKHKDVPLESVYERSWKLGQWDLPALEKVVGENQAIYKALKGIHDSPERRTTVCWSALGDVTEHLNDFVGGVGSGAAVQVKFESWCRTLAFLVNVGQVLELDENTAIAYVNSSEHSLAWIRQAEASASENIILGRKAAYELLPESFGGFARGFGVLNELHRYGSLMRAKGENQKSINAAVQSNRYAERAFAGLGDEVKHAAGCITTFDLSAAFWAQGEETAFPVEALKQLINAGGGSQTQFVISSPKLSSGLLHAYIAKWTNESRQETPANIMRKYVEKEAGNKSNEVAENSLMYRMFAEFCDGELRNGGLDTKIAELGTKSKRLGHDLKELEGYFQKERKDSERKAAKHAFSRLKVQYKSEVAELKTAIESKRNYIAKAIDFYLKAIMLDGDGDCDGEDLSTTNSSIDRFCALWLENSDIKIDPRSMDALPSHLLVTWNNQLSSRLLDEQSSFQKLLRSLLLRIATDHPFHTLYLLKSLCITGDESADPAAQSRGRAAGVLWMLLQSHEDAIRVIGVPHVLHSIDELCDRSVALARFQLKRRAHRARVAQLPDGEWWIGSLPKLGIPSPVADLQVERGKPYDGGKIPVIVGVDSVMSTAASGVSQPKILKLQLSDGSSQKLLLKGGSDDLRQDAIMEQVFEKVNVLLRSDDEARKRGLRIRTYKVVSLGPQSGIMEFVTNSVALYDILKHLHSGDTLRIDQARSMMKEVQGKGKDEKIDVYLEIVSQIPPAFRRFFFNNFVSPDAWYRSRLLYTRGVASTSIIGYVLGLGDRHCNNILIDSASGEPIHIDLGVAFDQGKALPIPETVPFRLTRDIVDGFGITGVQGLFSKSCEQVLRLLRTHSQYICGILDVLKYDPLYSWTLSPLRKKRLQNLHVENEPLDKLFKQDTGSEANLAIEVVKKKLKAEGLTDEAVVRVLIRNATNEQNLAMIYLGWCPFL</sequence>
<evidence type="ECO:0000256" key="19">
    <source>
        <dbReference type="ARBA" id="ARBA00047899"/>
    </source>
</evidence>
<dbReference type="PROSITE" id="PS00915">
    <property type="entry name" value="PI3_4_KINASE_1"/>
    <property type="match status" value="1"/>
</dbReference>
<evidence type="ECO:0000313" key="26">
    <source>
        <dbReference type="Proteomes" id="UP000290900"/>
    </source>
</evidence>
<gene>
    <name evidence="25" type="ORF">BRENAR_LOCUS264</name>
</gene>
<evidence type="ECO:0000259" key="22">
    <source>
        <dbReference type="PROSITE" id="PS50290"/>
    </source>
</evidence>
<evidence type="ECO:0000256" key="9">
    <source>
        <dbReference type="ARBA" id="ARBA00022741"/>
    </source>
</evidence>
<evidence type="ECO:0000256" key="11">
    <source>
        <dbReference type="ARBA" id="ARBA00022777"/>
    </source>
</evidence>
<dbReference type="SUPFAM" id="SSF56112">
    <property type="entry name" value="Protein kinase-like (PK-like)"/>
    <property type="match status" value="1"/>
</dbReference>
<dbReference type="EC" id="2.7.11.1" evidence="4"/>
<feature type="domain" description="PI3K/PI4K catalytic" evidence="22">
    <location>
        <begin position="2552"/>
        <end position="2858"/>
    </location>
</feature>
<keyword evidence="7" id="KW-0723">Serine/threonine-protein kinase</keyword>
<evidence type="ECO:0000256" key="14">
    <source>
        <dbReference type="ARBA" id="ARBA00023242"/>
    </source>
</evidence>
<dbReference type="InterPro" id="IPR014009">
    <property type="entry name" value="PIK_FAT"/>
</dbReference>
<dbReference type="GO" id="GO:0004674">
    <property type="term" value="F:protein serine/threonine kinase activity"/>
    <property type="evidence" value="ECO:0007669"/>
    <property type="project" value="UniProtKB-KW"/>
</dbReference>
<dbReference type="Gene3D" id="3.30.1010.10">
    <property type="entry name" value="Phosphatidylinositol 3-kinase Catalytic Subunit, Chain A, domain 4"/>
    <property type="match status" value="1"/>
</dbReference>
<evidence type="ECO:0000256" key="8">
    <source>
        <dbReference type="ARBA" id="ARBA00022679"/>
    </source>
</evidence>
<keyword evidence="9" id="KW-0547">Nucleotide-binding</keyword>
<dbReference type="PROSITE" id="PS51189">
    <property type="entry name" value="FAT"/>
    <property type="match status" value="1"/>
</dbReference>
<dbReference type="Proteomes" id="UP000290900">
    <property type="component" value="Unassembled WGS sequence"/>
</dbReference>
<evidence type="ECO:0000256" key="18">
    <source>
        <dbReference type="ARBA" id="ARBA00032467"/>
    </source>
</evidence>
<evidence type="ECO:0000256" key="21">
    <source>
        <dbReference type="SAM" id="MobiDB-lite"/>
    </source>
</evidence>
<feature type="compositionally biased region" description="Polar residues" evidence="21">
    <location>
        <begin position="262"/>
        <end position="277"/>
    </location>
</feature>
<evidence type="ECO:0000256" key="17">
    <source>
        <dbReference type="ARBA" id="ARBA00031460"/>
    </source>
</evidence>
<dbReference type="GO" id="GO:0005524">
    <property type="term" value="F:ATP binding"/>
    <property type="evidence" value="ECO:0007669"/>
    <property type="project" value="UniProtKB-KW"/>
</dbReference>
<evidence type="ECO:0000256" key="5">
    <source>
        <dbReference type="ARBA" id="ARBA00014619"/>
    </source>
</evidence>
<dbReference type="InterPro" id="IPR000403">
    <property type="entry name" value="PI3/4_kinase_cat_dom"/>
</dbReference>
<evidence type="ECO:0000256" key="2">
    <source>
        <dbReference type="ARBA" id="ARBA00004574"/>
    </source>
</evidence>
<protein>
    <recommendedName>
        <fullName evidence="5">Serine/threonine-protein kinase TEL1</fullName>
        <ecNumber evidence="4">2.7.11.1</ecNumber>
    </recommendedName>
    <alternativeName>
        <fullName evidence="15">ATM homolog</fullName>
    </alternativeName>
    <alternativeName>
        <fullName evidence="17 18">DNA-damage checkpoint kinase TEL1</fullName>
    </alternativeName>
    <alternativeName>
        <fullName evidence="6">Serine/threonine-protein kinase tel1</fullName>
    </alternativeName>
    <alternativeName>
        <fullName evidence="16">Telomere length regulation protein 1</fullName>
    </alternativeName>
</protein>
<comment type="subcellular location">
    <subcellularLocation>
        <location evidence="2">Chromosome</location>
        <location evidence="2">Telomere</location>
    </subcellularLocation>
    <subcellularLocation>
        <location evidence="1">Nucleus</location>
    </subcellularLocation>
</comment>
<dbReference type="CDD" id="cd05171">
    <property type="entry name" value="PIKKc_ATM"/>
    <property type="match status" value="1"/>
</dbReference>
<evidence type="ECO:0000256" key="7">
    <source>
        <dbReference type="ARBA" id="ARBA00022527"/>
    </source>
</evidence>
<dbReference type="Pfam" id="PF02260">
    <property type="entry name" value="FATC"/>
    <property type="match status" value="1"/>
</dbReference>
<feature type="domain" description="FAT" evidence="23">
    <location>
        <begin position="1819"/>
        <end position="2441"/>
    </location>
</feature>
<name>A0A448YF70_BRENA</name>